<dbReference type="WBParaSite" id="HPLM_0001967401-mRNA-1">
    <property type="protein sequence ID" value="HPLM_0001967401-mRNA-1"/>
    <property type="gene ID" value="HPLM_0001967401"/>
</dbReference>
<protein>
    <submittedName>
        <fullName evidence="1">Neur_chan_LBD domain-containing protein</fullName>
    </submittedName>
</protein>
<organism evidence="1">
    <name type="scientific">Haemonchus placei</name>
    <name type="common">Barber's pole worm</name>
    <dbReference type="NCBI Taxonomy" id="6290"/>
    <lineage>
        <taxon>Eukaryota</taxon>
        <taxon>Metazoa</taxon>
        <taxon>Ecdysozoa</taxon>
        <taxon>Nematoda</taxon>
        <taxon>Chromadorea</taxon>
        <taxon>Rhabditida</taxon>
        <taxon>Rhabditina</taxon>
        <taxon>Rhabditomorpha</taxon>
        <taxon>Strongyloidea</taxon>
        <taxon>Trichostrongylidae</taxon>
        <taxon>Haemonchus</taxon>
    </lineage>
</organism>
<reference evidence="1" key="1">
    <citation type="submission" date="2017-02" db="UniProtKB">
        <authorList>
            <consortium name="WormBaseParasite"/>
        </authorList>
    </citation>
    <scope>IDENTIFICATION</scope>
</reference>
<name>A0A0N4X5N2_HAEPC</name>
<accession>A0A0N4X5N2</accession>
<sequence length="37" mass="4683">LRRSIDFRFIFQEPMNSTERLWKCTVENRLMIRPVHY</sequence>
<dbReference type="AlphaFoldDB" id="A0A0N4X5N2"/>
<proteinExistence type="predicted"/>
<evidence type="ECO:0000313" key="1">
    <source>
        <dbReference type="WBParaSite" id="HPLM_0001967401-mRNA-1"/>
    </source>
</evidence>